<evidence type="ECO:0000313" key="2">
    <source>
        <dbReference type="EMBL" id="CAB9527002.1"/>
    </source>
</evidence>
<protein>
    <submittedName>
        <fullName evidence="2">Uncharacterized protein</fullName>
    </submittedName>
</protein>
<evidence type="ECO:0000313" key="3">
    <source>
        <dbReference type="Proteomes" id="UP001153069"/>
    </source>
</evidence>
<sequence length="101" mass="11768">MDGLLELQLDPLLVLECLEEALLMVEPNARLLEDASNLDCCCERRFKLLDKMAGMVLCRDCFMNRFKREMGRHRNQDMRMSHREKVGVKTMTTDADSQEKS</sequence>
<feature type="region of interest" description="Disordered" evidence="1">
    <location>
        <begin position="73"/>
        <end position="101"/>
    </location>
</feature>
<name>A0A9N8ERX3_9STRA</name>
<organism evidence="2 3">
    <name type="scientific">Seminavis robusta</name>
    <dbReference type="NCBI Taxonomy" id="568900"/>
    <lineage>
        <taxon>Eukaryota</taxon>
        <taxon>Sar</taxon>
        <taxon>Stramenopiles</taxon>
        <taxon>Ochrophyta</taxon>
        <taxon>Bacillariophyta</taxon>
        <taxon>Bacillariophyceae</taxon>
        <taxon>Bacillariophycidae</taxon>
        <taxon>Naviculales</taxon>
        <taxon>Naviculaceae</taxon>
        <taxon>Seminavis</taxon>
    </lineage>
</organism>
<gene>
    <name evidence="2" type="ORF">SEMRO_1925_G305770.1</name>
</gene>
<dbReference type="EMBL" id="CAICTM010001923">
    <property type="protein sequence ID" value="CAB9527002.1"/>
    <property type="molecule type" value="Genomic_DNA"/>
</dbReference>
<proteinExistence type="predicted"/>
<dbReference type="Proteomes" id="UP001153069">
    <property type="component" value="Unassembled WGS sequence"/>
</dbReference>
<accession>A0A9N8ERX3</accession>
<reference evidence="2" key="1">
    <citation type="submission" date="2020-06" db="EMBL/GenBank/DDBJ databases">
        <authorList>
            <consortium name="Plant Systems Biology data submission"/>
        </authorList>
    </citation>
    <scope>NUCLEOTIDE SEQUENCE</scope>
    <source>
        <strain evidence="2">D6</strain>
    </source>
</reference>
<comment type="caution">
    <text evidence="2">The sequence shown here is derived from an EMBL/GenBank/DDBJ whole genome shotgun (WGS) entry which is preliminary data.</text>
</comment>
<keyword evidence="3" id="KW-1185">Reference proteome</keyword>
<evidence type="ECO:0000256" key="1">
    <source>
        <dbReference type="SAM" id="MobiDB-lite"/>
    </source>
</evidence>
<feature type="compositionally biased region" description="Basic and acidic residues" evidence="1">
    <location>
        <begin position="73"/>
        <end position="87"/>
    </location>
</feature>
<dbReference type="AlphaFoldDB" id="A0A9N8ERX3"/>